<accession>A0A939IPV6</accession>
<reference evidence="3" key="1">
    <citation type="submission" date="2021-03" db="EMBL/GenBank/DDBJ databases">
        <title>novel species isolated from a fishpond in China.</title>
        <authorList>
            <person name="Lu H."/>
            <person name="Cai Z."/>
        </authorList>
    </citation>
    <scope>NUCLEOTIDE SEQUENCE</scope>
    <source>
        <strain evidence="3">JCM 30855</strain>
    </source>
</reference>
<feature type="compositionally biased region" description="Low complexity" evidence="1">
    <location>
        <begin position="165"/>
        <end position="177"/>
    </location>
</feature>
<comment type="caution">
    <text evidence="3">The sequence shown here is derived from an EMBL/GenBank/DDBJ whole genome shotgun (WGS) entry which is preliminary data.</text>
</comment>
<dbReference type="SUPFAM" id="SSF75304">
    <property type="entry name" value="Amidase signature (AS) enzymes"/>
    <property type="match status" value="1"/>
</dbReference>
<dbReference type="NCBIfam" id="NF006006">
    <property type="entry name" value="PRK08137.1"/>
    <property type="match status" value="1"/>
</dbReference>
<feature type="region of interest" description="Disordered" evidence="1">
    <location>
        <begin position="165"/>
        <end position="188"/>
    </location>
</feature>
<dbReference type="InterPro" id="IPR036928">
    <property type="entry name" value="AS_sf"/>
</dbReference>
<dbReference type="InterPro" id="IPR023631">
    <property type="entry name" value="Amidase_dom"/>
</dbReference>
<evidence type="ECO:0000313" key="3">
    <source>
        <dbReference type="EMBL" id="MBN7823831.1"/>
    </source>
</evidence>
<name>A0A939IPV6_9ALTE</name>
<dbReference type="GO" id="GO:0004040">
    <property type="term" value="F:amidase activity"/>
    <property type="evidence" value="ECO:0007669"/>
    <property type="project" value="UniProtKB-EC"/>
</dbReference>
<gene>
    <name evidence="3" type="ORF">J0A66_01215</name>
</gene>
<evidence type="ECO:0000259" key="2">
    <source>
        <dbReference type="Pfam" id="PF01425"/>
    </source>
</evidence>
<proteinExistence type="predicted"/>
<evidence type="ECO:0000256" key="1">
    <source>
        <dbReference type="SAM" id="MobiDB-lite"/>
    </source>
</evidence>
<evidence type="ECO:0000313" key="4">
    <source>
        <dbReference type="Proteomes" id="UP000664654"/>
    </source>
</evidence>
<dbReference type="EC" id="3.5.1.4" evidence="3"/>
<dbReference type="EMBL" id="JAFKCV010000001">
    <property type="protein sequence ID" value="MBN7823831.1"/>
    <property type="molecule type" value="Genomic_DNA"/>
</dbReference>
<keyword evidence="4" id="KW-1185">Reference proteome</keyword>
<feature type="domain" description="Amidase" evidence="2">
    <location>
        <begin position="55"/>
        <end position="504"/>
    </location>
</feature>
<dbReference type="PANTHER" id="PTHR42678:SF34">
    <property type="entry name" value="OS04G0183300 PROTEIN"/>
    <property type="match status" value="1"/>
</dbReference>
<dbReference type="Proteomes" id="UP000664654">
    <property type="component" value="Unassembled WGS sequence"/>
</dbReference>
<sequence>MIPGEIVLNRLFTGLLLAVLLTACQTYAPTRPDLQEASLPALQVYLQEGRLSSEELIVYYLDRIASLDKQGPILNAVISLNPEAANEARLLDEERRTGQVRGPLHGIPVLLKDNIDAVGMANSAGSVLLKDNQPPDDAFLVQQLRAAGAVILGKANLSEWANFRSSRSSSGWSSLGGQTRNPYDSSRSTCGSSSGSAVAVAANMVAAAVGTETDGSLVCPAAVNGIVSIKPTLGLISRDGIIPIAHSQDTTGPMARTVSGAVILLEAMAGEDPGDSVSYAGGLDFSRHLKIDGLAGKRIGIVRNLTGYHDLLDRQFDAQLEILRRQGAILIDKVELPTLDQWDDDEFTVLLHEFRQDLAAYLQASQSPYRSLADLIVANDKHAAVAMPLFGQELFLMAEDSSGEEQQLKYEEALQRARRLAGAEGIDAAMDQHRLDLLIAPTTGPAWKIDYLNGDHFLGSASSAAAVAGYPHITVPMGFVQVAEEPALPVGISFFGRARSEAVLIEAAYGYEQATQHRVPPSGY</sequence>
<dbReference type="Pfam" id="PF01425">
    <property type="entry name" value="Amidase"/>
    <property type="match status" value="1"/>
</dbReference>
<dbReference type="PANTHER" id="PTHR42678">
    <property type="entry name" value="AMIDASE"/>
    <property type="match status" value="1"/>
</dbReference>
<dbReference type="AlphaFoldDB" id="A0A939IPV6"/>
<dbReference type="Gene3D" id="3.90.1300.10">
    <property type="entry name" value="Amidase signature (AS) domain"/>
    <property type="match status" value="1"/>
</dbReference>
<organism evidence="3 4">
    <name type="scientific">Bowmanella dokdonensis</name>
    <dbReference type="NCBI Taxonomy" id="751969"/>
    <lineage>
        <taxon>Bacteria</taxon>
        <taxon>Pseudomonadati</taxon>
        <taxon>Pseudomonadota</taxon>
        <taxon>Gammaproteobacteria</taxon>
        <taxon>Alteromonadales</taxon>
        <taxon>Alteromonadaceae</taxon>
        <taxon>Bowmanella</taxon>
    </lineage>
</organism>
<protein>
    <submittedName>
        <fullName evidence="3">Amidase</fullName>
        <ecNumber evidence="3">3.5.1.4</ecNumber>
    </submittedName>
</protein>
<keyword evidence="3" id="KW-0378">Hydrolase</keyword>